<dbReference type="Pfam" id="PF03498">
    <property type="entry name" value="CDtoxinA"/>
    <property type="match status" value="1"/>
</dbReference>
<evidence type="ECO:0000256" key="9">
    <source>
        <dbReference type="ARBA" id="ARBA00023288"/>
    </source>
</evidence>
<dbReference type="GO" id="GO:0009279">
    <property type="term" value="C:cell outer membrane"/>
    <property type="evidence" value="ECO:0007669"/>
    <property type="project" value="UniProtKB-SubCell"/>
</dbReference>
<dbReference type="Gene3D" id="2.80.10.50">
    <property type="match status" value="1"/>
</dbReference>
<gene>
    <name evidence="10" type="ORF">NCTC12221_01143</name>
</gene>
<keyword evidence="9" id="KW-0449">Lipoprotein</keyword>
<evidence type="ECO:0000256" key="3">
    <source>
        <dbReference type="ARBA" id="ARBA00022729"/>
    </source>
</evidence>
<dbReference type="GO" id="GO:0090729">
    <property type="term" value="F:toxin activity"/>
    <property type="evidence" value="ECO:0007669"/>
    <property type="project" value="UniProtKB-KW"/>
</dbReference>
<reference evidence="10 11" key="1">
    <citation type="submission" date="2018-06" db="EMBL/GenBank/DDBJ databases">
        <authorList>
            <consortium name="Pathogen Informatics"/>
            <person name="Doyle S."/>
        </authorList>
    </citation>
    <scope>NUCLEOTIDE SEQUENCE [LARGE SCALE GENOMIC DNA]</scope>
    <source>
        <strain evidence="10 11">NCTC12221</strain>
    </source>
</reference>
<evidence type="ECO:0000256" key="6">
    <source>
        <dbReference type="ARBA" id="ARBA00023136"/>
    </source>
</evidence>
<keyword evidence="3" id="KW-0732">Signal</keyword>
<evidence type="ECO:0000256" key="4">
    <source>
        <dbReference type="ARBA" id="ARBA00022734"/>
    </source>
</evidence>
<dbReference type="SUPFAM" id="SSF50370">
    <property type="entry name" value="Ricin B-like lectins"/>
    <property type="match status" value="1"/>
</dbReference>
<dbReference type="CDD" id="cd23413">
    <property type="entry name" value="beta-trefoil_Ricin_CdtC"/>
    <property type="match status" value="1"/>
</dbReference>
<comment type="subcellular location">
    <subcellularLocation>
        <location evidence="1">Cell outer membrane</location>
        <topology evidence="1">Lipid-anchor</topology>
    </subcellularLocation>
</comment>
<keyword evidence="8" id="KW-0998">Cell outer membrane</keyword>
<protein>
    <submittedName>
        <fullName evidence="10">Putative cytolethal distending toxin subunit C</fullName>
    </submittedName>
</protein>
<accession>A0A377JPU8</accession>
<dbReference type="InterPro" id="IPR003558">
    <property type="entry name" value="CDtoxinA/C"/>
</dbReference>
<evidence type="ECO:0000313" key="11">
    <source>
        <dbReference type="Proteomes" id="UP000255335"/>
    </source>
</evidence>
<evidence type="ECO:0000256" key="8">
    <source>
        <dbReference type="ARBA" id="ARBA00023237"/>
    </source>
</evidence>
<proteinExistence type="predicted"/>
<evidence type="ECO:0000256" key="7">
    <source>
        <dbReference type="ARBA" id="ARBA00023139"/>
    </source>
</evidence>
<keyword evidence="5" id="KW-0843">Virulence</keyword>
<dbReference type="EMBL" id="UGHZ01000001">
    <property type="protein sequence ID" value="STP09697.1"/>
    <property type="molecule type" value="Genomic_DNA"/>
</dbReference>
<dbReference type="Proteomes" id="UP000255335">
    <property type="component" value="Unassembled WGS sequence"/>
</dbReference>
<keyword evidence="6" id="KW-0472">Membrane</keyword>
<keyword evidence="7" id="KW-0564">Palmitate</keyword>
<name>A0A377JPU8_9HELI</name>
<evidence type="ECO:0000256" key="5">
    <source>
        <dbReference type="ARBA" id="ARBA00023026"/>
    </source>
</evidence>
<organism evidence="10 11">
    <name type="scientific">Helicobacter cinaedi</name>
    <dbReference type="NCBI Taxonomy" id="213"/>
    <lineage>
        <taxon>Bacteria</taxon>
        <taxon>Pseudomonadati</taxon>
        <taxon>Campylobacterota</taxon>
        <taxon>Epsilonproteobacteria</taxon>
        <taxon>Campylobacterales</taxon>
        <taxon>Helicobacteraceae</taxon>
        <taxon>Helicobacter</taxon>
    </lineage>
</organism>
<evidence type="ECO:0000313" key="10">
    <source>
        <dbReference type="EMBL" id="STP09697.1"/>
    </source>
</evidence>
<dbReference type="AlphaFoldDB" id="A0A377JPU8"/>
<keyword evidence="4" id="KW-0430">Lectin</keyword>
<evidence type="ECO:0000256" key="1">
    <source>
        <dbReference type="ARBA" id="ARBA00004459"/>
    </source>
</evidence>
<dbReference type="GO" id="GO:0030246">
    <property type="term" value="F:carbohydrate binding"/>
    <property type="evidence" value="ECO:0007669"/>
    <property type="project" value="UniProtKB-KW"/>
</dbReference>
<evidence type="ECO:0000256" key="2">
    <source>
        <dbReference type="ARBA" id="ARBA00022656"/>
    </source>
</evidence>
<sequence length="207" mass="23289">MKKLCYVVLMLGVMSVGSIESVAEEGASGFSFNSGGRRDDFENITQRFQIRNVRNGIALNIDRKGDFNTQNWFLRDFGLDPDFIRGKDPLAKSWGFGYVQFVDPRNQDRCLSIGEDGFLHYKSCKGDIQSKAFESVFSIIPTSSGAVQIRSLVLEANECLSAFENPNVPIERRFGIQPCSLDFDFLIDTSELFFFTPALVEARPLAR</sequence>
<dbReference type="RefSeq" id="WP_104742550.1">
    <property type="nucleotide sequence ID" value="NZ_FZMJ01000002.1"/>
</dbReference>
<keyword evidence="2" id="KW-0800">Toxin</keyword>
<dbReference type="InterPro" id="IPR035992">
    <property type="entry name" value="Ricin_B-like_lectins"/>
</dbReference>